<feature type="compositionally biased region" description="Low complexity" evidence="1">
    <location>
        <begin position="118"/>
        <end position="129"/>
    </location>
</feature>
<dbReference type="EMBL" id="GDHC01007267">
    <property type="protein sequence ID" value="JAQ11362.1"/>
    <property type="molecule type" value="Transcribed_RNA"/>
</dbReference>
<dbReference type="AlphaFoldDB" id="A0A146LXG5"/>
<gene>
    <name evidence="2" type="ORF">g.9556</name>
</gene>
<protein>
    <submittedName>
        <fullName evidence="2">Uncharacterized protein</fullName>
    </submittedName>
</protein>
<sequence length="201" mass="22607">MEVSGHTVIICFMALETYACGLRLPRQFVAQGFNDQNEESSKLEDVMDLSKPALHTLLKGLAALLVQLYPDITPKAPPSSSKEKKEEPIKIFRQIMQIPGPMYPPAPPMYPCHQMCGQDQTQHQQAPQIPQDPPQNLQMPPQDPPQNLQMPPQDHCSQIPSQAPPEPHHQQYSPIQNSQITGDCFPSSPQNPFFPEQFNSY</sequence>
<feature type="compositionally biased region" description="Polar residues" evidence="1">
    <location>
        <begin position="170"/>
        <end position="201"/>
    </location>
</feature>
<reference evidence="2" key="1">
    <citation type="journal article" date="2016" name="Gigascience">
        <title>De novo construction of an expanded transcriptome assembly for the western tarnished plant bug, Lygus hesperus.</title>
        <authorList>
            <person name="Tassone E.E."/>
            <person name="Geib S.M."/>
            <person name="Hall B."/>
            <person name="Fabrick J.A."/>
            <person name="Brent C.S."/>
            <person name="Hull J.J."/>
        </authorList>
    </citation>
    <scope>NUCLEOTIDE SEQUENCE</scope>
</reference>
<accession>A0A146LXG5</accession>
<name>A0A146LXG5_LYGHE</name>
<organism evidence="2">
    <name type="scientific">Lygus hesperus</name>
    <name type="common">Western plant bug</name>
    <dbReference type="NCBI Taxonomy" id="30085"/>
    <lineage>
        <taxon>Eukaryota</taxon>
        <taxon>Metazoa</taxon>
        <taxon>Ecdysozoa</taxon>
        <taxon>Arthropoda</taxon>
        <taxon>Hexapoda</taxon>
        <taxon>Insecta</taxon>
        <taxon>Pterygota</taxon>
        <taxon>Neoptera</taxon>
        <taxon>Paraneoptera</taxon>
        <taxon>Hemiptera</taxon>
        <taxon>Heteroptera</taxon>
        <taxon>Panheteroptera</taxon>
        <taxon>Cimicomorpha</taxon>
        <taxon>Miridae</taxon>
        <taxon>Mirini</taxon>
        <taxon>Lygus</taxon>
    </lineage>
</organism>
<evidence type="ECO:0000313" key="2">
    <source>
        <dbReference type="EMBL" id="JAQ11362.1"/>
    </source>
</evidence>
<evidence type="ECO:0000256" key="1">
    <source>
        <dbReference type="SAM" id="MobiDB-lite"/>
    </source>
</evidence>
<proteinExistence type="predicted"/>
<feature type="compositionally biased region" description="Polar residues" evidence="1">
    <location>
        <begin position="145"/>
        <end position="161"/>
    </location>
</feature>
<feature type="region of interest" description="Disordered" evidence="1">
    <location>
        <begin position="115"/>
        <end position="201"/>
    </location>
</feature>